<accession>A0A1C4E634</accession>
<dbReference type="EMBL" id="FMAK01000036">
    <property type="protein sequence ID" value="SCB68977.1"/>
    <property type="molecule type" value="Genomic_DNA"/>
</dbReference>
<name>A0A1C4E634_BACMY</name>
<gene>
    <name evidence="1" type="ORF">BWGO95_03129</name>
</gene>
<reference evidence="1 2" key="1">
    <citation type="submission" date="2016-08" db="EMBL/GenBank/DDBJ databases">
        <authorList>
            <person name="Seilhamer J.J."/>
        </authorList>
    </citation>
    <scope>NUCLEOTIDE SEQUENCE [LARGE SCALE GENOMIC DNA]</scope>
    <source>
        <strain evidence="1 2">SDA_GO95</strain>
    </source>
</reference>
<proteinExistence type="predicted"/>
<organism evidence="1 2">
    <name type="scientific">Bacillus mycoides</name>
    <dbReference type="NCBI Taxonomy" id="1405"/>
    <lineage>
        <taxon>Bacteria</taxon>
        <taxon>Bacillati</taxon>
        <taxon>Bacillota</taxon>
        <taxon>Bacilli</taxon>
        <taxon>Bacillales</taxon>
        <taxon>Bacillaceae</taxon>
        <taxon>Bacillus</taxon>
        <taxon>Bacillus cereus group</taxon>
    </lineage>
</organism>
<protein>
    <submittedName>
        <fullName evidence="1">Uncharacterized protein</fullName>
    </submittedName>
</protein>
<sequence length="16" mass="1771">MGYLQIIGGEYLTLIS</sequence>
<dbReference type="Proteomes" id="UP000195696">
    <property type="component" value="Unassembled WGS sequence"/>
</dbReference>
<evidence type="ECO:0000313" key="2">
    <source>
        <dbReference type="Proteomes" id="UP000195696"/>
    </source>
</evidence>
<dbReference type="AlphaFoldDB" id="A0A1C4E634"/>
<evidence type="ECO:0000313" key="1">
    <source>
        <dbReference type="EMBL" id="SCB68977.1"/>
    </source>
</evidence>